<proteinExistence type="predicted"/>
<dbReference type="Ensembl" id="ENSVURT00010020079.1">
    <property type="protein sequence ID" value="ENSVURP00010017685.1"/>
    <property type="gene ID" value="ENSVURG00010013508.1"/>
</dbReference>
<dbReference type="InterPro" id="IPR028061">
    <property type="entry name" value="Fis1_TPR_C"/>
</dbReference>
<feature type="transmembrane region" description="Helical" evidence="1">
    <location>
        <begin position="73"/>
        <end position="93"/>
    </location>
</feature>
<accession>A0A4X2L7L6</accession>
<evidence type="ECO:0000256" key="1">
    <source>
        <dbReference type="SAM" id="Phobius"/>
    </source>
</evidence>
<keyword evidence="1" id="KW-1133">Transmembrane helix</keyword>
<keyword evidence="1" id="KW-0472">Membrane</keyword>
<sequence>MPGVWCKANTKMTSKKASGCWRNCYLKDAKRSNEMMSSKALKYVRRLLQTEPQNNQAKELESLIDKAMKKDGLVGMSIVGGIILGVTRLVGLIRLDVAKSKS</sequence>
<dbReference type="SUPFAM" id="SSF48452">
    <property type="entry name" value="TPR-like"/>
    <property type="match status" value="1"/>
</dbReference>
<dbReference type="GO" id="GO:0000422">
    <property type="term" value="P:autophagy of mitochondrion"/>
    <property type="evidence" value="ECO:0007669"/>
    <property type="project" value="TreeGrafter"/>
</dbReference>
<evidence type="ECO:0000313" key="3">
    <source>
        <dbReference type="Proteomes" id="UP000314987"/>
    </source>
</evidence>
<dbReference type="STRING" id="29139.ENSVURP00010017685"/>
<dbReference type="GO" id="GO:0016559">
    <property type="term" value="P:peroxisome fission"/>
    <property type="evidence" value="ECO:0007669"/>
    <property type="project" value="TreeGrafter"/>
</dbReference>
<reference evidence="3" key="1">
    <citation type="submission" date="2018-12" db="EMBL/GenBank/DDBJ databases">
        <authorList>
            <person name="Yazar S."/>
        </authorList>
    </citation>
    <scope>NUCLEOTIDE SEQUENCE [LARGE SCALE GENOMIC DNA]</scope>
</reference>
<keyword evidence="1" id="KW-0812">Transmembrane</keyword>
<dbReference type="AlphaFoldDB" id="A0A4X2L7L6"/>
<reference evidence="2" key="2">
    <citation type="submission" date="2025-08" db="UniProtKB">
        <authorList>
            <consortium name="Ensembl"/>
        </authorList>
    </citation>
    <scope>IDENTIFICATION</scope>
</reference>
<evidence type="ECO:0000313" key="2">
    <source>
        <dbReference type="Ensembl" id="ENSVURP00010017685.1"/>
    </source>
</evidence>
<dbReference type="Gene3D" id="1.25.40.10">
    <property type="entry name" value="Tetratricopeptide repeat domain"/>
    <property type="match status" value="1"/>
</dbReference>
<dbReference type="GO" id="GO:0005741">
    <property type="term" value="C:mitochondrial outer membrane"/>
    <property type="evidence" value="ECO:0007669"/>
    <property type="project" value="TreeGrafter"/>
</dbReference>
<protein>
    <submittedName>
        <fullName evidence="2">Uncharacterized protein</fullName>
    </submittedName>
</protein>
<dbReference type="Proteomes" id="UP000314987">
    <property type="component" value="Unassembled WGS sequence"/>
</dbReference>
<dbReference type="GO" id="GO:0043653">
    <property type="term" value="P:mitochondrial fragmentation involved in apoptotic process"/>
    <property type="evidence" value="ECO:0007669"/>
    <property type="project" value="TreeGrafter"/>
</dbReference>
<dbReference type="GO" id="GO:0000266">
    <property type="term" value="P:mitochondrial fission"/>
    <property type="evidence" value="ECO:0007669"/>
    <property type="project" value="InterPro"/>
</dbReference>
<keyword evidence="3" id="KW-1185">Reference proteome</keyword>
<dbReference type="PANTHER" id="PTHR13247">
    <property type="entry name" value="TETRATRICOPEPTIDE REPEAT PROTEIN 11 TPR REPEAT PROTEIN 11"/>
    <property type="match status" value="1"/>
</dbReference>
<name>A0A4X2L7L6_VOMUR</name>
<dbReference type="InterPro" id="IPR011990">
    <property type="entry name" value="TPR-like_helical_dom_sf"/>
</dbReference>
<dbReference type="Pfam" id="PF14853">
    <property type="entry name" value="Fis1_TPR_C"/>
    <property type="match status" value="1"/>
</dbReference>
<dbReference type="GO" id="GO:0005778">
    <property type="term" value="C:peroxisomal membrane"/>
    <property type="evidence" value="ECO:0007669"/>
    <property type="project" value="TreeGrafter"/>
</dbReference>
<organism evidence="2 3">
    <name type="scientific">Vombatus ursinus</name>
    <name type="common">Common wombat</name>
    <dbReference type="NCBI Taxonomy" id="29139"/>
    <lineage>
        <taxon>Eukaryota</taxon>
        <taxon>Metazoa</taxon>
        <taxon>Chordata</taxon>
        <taxon>Craniata</taxon>
        <taxon>Vertebrata</taxon>
        <taxon>Euteleostomi</taxon>
        <taxon>Mammalia</taxon>
        <taxon>Metatheria</taxon>
        <taxon>Diprotodontia</taxon>
        <taxon>Vombatidae</taxon>
        <taxon>Vombatus</taxon>
    </lineage>
</organism>
<dbReference type="PANTHER" id="PTHR13247:SF0">
    <property type="entry name" value="MITOCHONDRIAL FISSION 1 PROTEIN"/>
    <property type="match status" value="1"/>
</dbReference>
<reference evidence="2" key="3">
    <citation type="submission" date="2025-09" db="UniProtKB">
        <authorList>
            <consortium name="Ensembl"/>
        </authorList>
    </citation>
    <scope>IDENTIFICATION</scope>
</reference>
<dbReference type="InterPro" id="IPR016543">
    <property type="entry name" value="Fis1"/>
</dbReference>